<dbReference type="NCBIfam" id="TIGR00229">
    <property type="entry name" value="sensory_box"/>
    <property type="match status" value="1"/>
</dbReference>
<accession>A0A644ZJ78</accession>
<evidence type="ECO:0000313" key="11">
    <source>
        <dbReference type="EMBL" id="MPM40787.1"/>
    </source>
</evidence>
<dbReference type="InterPro" id="IPR000700">
    <property type="entry name" value="PAS-assoc_C"/>
</dbReference>
<dbReference type="SUPFAM" id="SSF53850">
    <property type="entry name" value="Periplasmic binding protein-like II"/>
    <property type="match status" value="1"/>
</dbReference>
<dbReference type="EMBL" id="VSSQ01009128">
    <property type="protein sequence ID" value="MPM40787.1"/>
    <property type="molecule type" value="Genomic_DNA"/>
</dbReference>
<protein>
    <recommendedName>
        <fullName evidence="2">histidine kinase</fullName>
        <ecNumber evidence="2">2.7.13.3</ecNumber>
    </recommendedName>
</protein>
<dbReference type="InterPro" id="IPR005467">
    <property type="entry name" value="His_kinase_dom"/>
</dbReference>
<evidence type="ECO:0000256" key="7">
    <source>
        <dbReference type="SAM" id="Coils"/>
    </source>
</evidence>
<evidence type="ECO:0000256" key="3">
    <source>
        <dbReference type="ARBA" id="ARBA00022553"/>
    </source>
</evidence>
<comment type="catalytic activity">
    <reaction evidence="1">
        <text>ATP + protein L-histidine = ADP + protein N-phospho-L-histidine.</text>
        <dbReference type="EC" id="2.7.13.3"/>
    </reaction>
</comment>
<feature type="transmembrane region" description="Helical" evidence="8">
    <location>
        <begin position="12"/>
        <end position="30"/>
    </location>
</feature>
<evidence type="ECO:0000256" key="1">
    <source>
        <dbReference type="ARBA" id="ARBA00000085"/>
    </source>
</evidence>
<evidence type="ECO:0000256" key="5">
    <source>
        <dbReference type="ARBA" id="ARBA00022777"/>
    </source>
</evidence>
<dbReference type="GO" id="GO:0016020">
    <property type="term" value="C:membrane"/>
    <property type="evidence" value="ECO:0007669"/>
    <property type="project" value="UniProtKB-SubCell"/>
</dbReference>
<dbReference type="EC" id="2.7.13.3" evidence="2"/>
<feature type="domain" description="PAC" evidence="10">
    <location>
        <begin position="414"/>
        <end position="468"/>
    </location>
</feature>
<dbReference type="PROSITE" id="PS50113">
    <property type="entry name" value="PAC"/>
    <property type="match status" value="1"/>
</dbReference>
<reference evidence="11" key="1">
    <citation type="submission" date="2019-08" db="EMBL/GenBank/DDBJ databases">
        <authorList>
            <person name="Kucharzyk K."/>
            <person name="Murdoch R.W."/>
            <person name="Higgins S."/>
            <person name="Loffler F."/>
        </authorList>
    </citation>
    <scope>NUCLEOTIDE SEQUENCE</scope>
</reference>
<dbReference type="Pfam" id="PF02518">
    <property type="entry name" value="HATPase_c"/>
    <property type="match status" value="1"/>
</dbReference>
<proteinExistence type="predicted"/>
<name>A0A644ZJ78_9ZZZZ</name>
<feature type="transmembrane region" description="Helical" evidence="8">
    <location>
        <begin position="273"/>
        <end position="293"/>
    </location>
</feature>
<dbReference type="Pfam" id="PF00497">
    <property type="entry name" value="SBP_bac_3"/>
    <property type="match status" value="1"/>
</dbReference>
<organism evidence="11">
    <name type="scientific">bioreactor metagenome</name>
    <dbReference type="NCBI Taxonomy" id="1076179"/>
    <lineage>
        <taxon>unclassified sequences</taxon>
        <taxon>metagenomes</taxon>
        <taxon>ecological metagenomes</taxon>
    </lineage>
</organism>
<dbReference type="PRINTS" id="PR00344">
    <property type="entry name" value="BCTRLSENSOR"/>
</dbReference>
<dbReference type="InterPro" id="IPR004358">
    <property type="entry name" value="Sig_transdc_His_kin-like_C"/>
</dbReference>
<dbReference type="SMART" id="SM00388">
    <property type="entry name" value="HisKA"/>
    <property type="match status" value="1"/>
</dbReference>
<dbReference type="Gene3D" id="3.30.450.20">
    <property type="entry name" value="PAS domain"/>
    <property type="match status" value="1"/>
</dbReference>
<evidence type="ECO:0000256" key="8">
    <source>
        <dbReference type="SAM" id="Phobius"/>
    </source>
</evidence>
<dbReference type="PANTHER" id="PTHR42878:SF15">
    <property type="entry name" value="BACTERIOPHYTOCHROME"/>
    <property type="match status" value="1"/>
</dbReference>
<keyword evidence="6 8" id="KW-0472">Membrane</keyword>
<evidence type="ECO:0000256" key="4">
    <source>
        <dbReference type="ARBA" id="ARBA00022679"/>
    </source>
</evidence>
<keyword evidence="5 11" id="KW-0418">Kinase</keyword>
<dbReference type="InterPro" id="IPR035965">
    <property type="entry name" value="PAS-like_dom_sf"/>
</dbReference>
<dbReference type="InterPro" id="IPR003594">
    <property type="entry name" value="HATPase_dom"/>
</dbReference>
<comment type="caution">
    <text evidence="11">The sequence shown here is derived from an EMBL/GenBank/DDBJ whole genome shotgun (WGS) entry which is preliminary data.</text>
</comment>
<evidence type="ECO:0000256" key="6">
    <source>
        <dbReference type="ARBA" id="ARBA00023136"/>
    </source>
</evidence>
<dbReference type="InterPro" id="IPR036097">
    <property type="entry name" value="HisK_dim/P_sf"/>
</dbReference>
<dbReference type="GO" id="GO:0030295">
    <property type="term" value="F:protein kinase activator activity"/>
    <property type="evidence" value="ECO:0007669"/>
    <property type="project" value="TreeGrafter"/>
</dbReference>
<dbReference type="AlphaFoldDB" id="A0A644ZJ78"/>
<dbReference type="PANTHER" id="PTHR42878">
    <property type="entry name" value="TWO-COMPONENT HISTIDINE KINASE"/>
    <property type="match status" value="1"/>
</dbReference>
<dbReference type="FunFam" id="3.30.565.10:FF:000006">
    <property type="entry name" value="Sensor histidine kinase WalK"/>
    <property type="match status" value="1"/>
</dbReference>
<feature type="domain" description="Histidine kinase" evidence="9">
    <location>
        <begin position="497"/>
        <end position="721"/>
    </location>
</feature>
<dbReference type="PROSITE" id="PS50109">
    <property type="entry name" value="HIS_KIN"/>
    <property type="match status" value="1"/>
</dbReference>
<dbReference type="SUPFAM" id="SSF47384">
    <property type="entry name" value="Homodimeric domain of signal transducing histidine kinase"/>
    <property type="match status" value="1"/>
</dbReference>
<dbReference type="Gene3D" id="3.40.190.10">
    <property type="entry name" value="Periplasmic binding protein-like II"/>
    <property type="match status" value="2"/>
</dbReference>
<dbReference type="InterPro" id="IPR000014">
    <property type="entry name" value="PAS"/>
</dbReference>
<dbReference type="Gene3D" id="1.10.287.130">
    <property type="match status" value="1"/>
</dbReference>
<dbReference type="SMART" id="SM00387">
    <property type="entry name" value="HATPase_c"/>
    <property type="match status" value="1"/>
</dbReference>
<keyword evidence="8" id="KW-0812">Transmembrane</keyword>
<dbReference type="GO" id="GO:0000156">
    <property type="term" value="F:phosphorelay response regulator activity"/>
    <property type="evidence" value="ECO:0007669"/>
    <property type="project" value="TreeGrafter"/>
</dbReference>
<dbReference type="InterPro" id="IPR001638">
    <property type="entry name" value="Solute-binding_3/MltF_N"/>
</dbReference>
<keyword evidence="3" id="KW-0597">Phosphoprotein</keyword>
<keyword evidence="8" id="KW-1133">Transmembrane helix</keyword>
<dbReference type="Pfam" id="PF00512">
    <property type="entry name" value="HisKA"/>
    <property type="match status" value="1"/>
</dbReference>
<evidence type="ECO:0000256" key="2">
    <source>
        <dbReference type="ARBA" id="ARBA00012438"/>
    </source>
</evidence>
<dbReference type="InterPro" id="IPR003661">
    <property type="entry name" value="HisK_dim/P_dom"/>
</dbReference>
<sequence>MKILKRTNIRDPFQLLLLFPLIVGILFILVSHHQQTTPPPVTAIKEISVVIDDNYPPYAFRDADGVLQGFSIDEWKLWEMKTGIKVNITGTSWAKALAGAENGQYDVIDTLFYTTSRSRTFDFTKSYADINTNIYFSQNISGIHDLDSLRGFTIGVKSGDAIISNLINHGIENIVEYDSYQAIIQAAANSEIVVFAMDQPPAGYYLNLYNLTNDFNQTDPISSGQFHRAVLKGHQYLLELINNGFDSISKSEHQAITRKWFGIHTLDPKYIEYGAIALGVCLLVLFLLSLWSYSLRTRVDYKTKDLQASEARFRSLFDNSPISIWEEDFSLVKAEINTLKGHGVTDLDVYLTEHPDMVFRLASLVRIKNVNRVSLELFGAKSKEELLSSLAPLINHDAWGSIKEQLLHVQSGTSNFVTETINNTLSGGILYLELSWTIMPGHEEDLSSVIVSLVDITERKRVENEIKQLNLELEERIQRRTLELERSNKDLESFSYSVSHDLRAPLRAINGYAQIIVNDLAPKVDGDVLRYVEAISKNANNMGELIDALLSFSRMGQRALTLQTISIDSIIQNVLEELAPETRNRNIEFILHPMPDVQADAVLTKEILLNLIGNAVKFTRKVPRAVIEIGTTESKPEYPCGEETRLRQCFYVRDNGVGFNMNYYDKLFNMFQRLHSAQEYEGTGVGLALVKRIILKHGGSIWAESEVGKGTTFYFTLGKAN</sequence>
<evidence type="ECO:0000259" key="10">
    <source>
        <dbReference type="PROSITE" id="PS50113"/>
    </source>
</evidence>
<keyword evidence="4 11" id="KW-0808">Transferase</keyword>
<dbReference type="GO" id="GO:0007234">
    <property type="term" value="P:osmosensory signaling via phosphorelay pathway"/>
    <property type="evidence" value="ECO:0007669"/>
    <property type="project" value="TreeGrafter"/>
</dbReference>
<dbReference type="CDD" id="cd13706">
    <property type="entry name" value="PBP2_HisK_like_1"/>
    <property type="match status" value="1"/>
</dbReference>
<dbReference type="CDD" id="cd00082">
    <property type="entry name" value="HisKA"/>
    <property type="match status" value="1"/>
</dbReference>
<dbReference type="InterPro" id="IPR036890">
    <property type="entry name" value="HATPase_C_sf"/>
</dbReference>
<gene>
    <name evidence="11" type="primary">sasA_232</name>
    <name evidence="11" type="ORF">SDC9_87435</name>
</gene>
<evidence type="ECO:0000259" key="9">
    <source>
        <dbReference type="PROSITE" id="PS50109"/>
    </source>
</evidence>
<dbReference type="GO" id="GO:0000155">
    <property type="term" value="F:phosphorelay sensor kinase activity"/>
    <property type="evidence" value="ECO:0007669"/>
    <property type="project" value="InterPro"/>
</dbReference>
<dbReference type="SUPFAM" id="SSF55785">
    <property type="entry name" value="PYP-like sensor domain (PAS domain)"/>
    <property type="match status" value="1"/>
</dbReference>
<dbReference type="SMART" id="SM00062">
    <property type="entry name" value="PBPb"/>
    <property type="match status" value="1"/>
</dbReference>
<dbReference type="InterPro" id="IPR050351">
    <property type="entry name" value="BphY/WalK/GraS-like"/>
</dbReference>
<dbReference type="FunFam" id="1.10.287.130:FF:000070">
    <property type="entry name" value="Histidine kinase sensor protein"/>
    <property type="match status" value="1"/>
</dbReference>
<keyword evidence="7" id="KW-0175">Coiled coil</keyword>
<feature type="coiled-coil region" evidence="7">
    <location>
        <begin position="459"/>
        <end position="490"/>
    </location>
</feature>
<dbReference type="Gene3D" id="3.30.565.10">
    <property type="entry name" value="Histidine kinase-like ATPase, C-terminal domain"/>
    <property type="match status" value="1"/>
</dbReference>
<dbReference type="SUPFAM" id="SSF55874">
    <property type="entry name" value="ATPase domain of HSP90 chaperone/DNA topoisomerase II/histidine kinase"/>
    <property type="match status" value="1"/>
</dbReference>